<evidence type="ECO:0000313" key="1">
    <source>
        <dbReference type="Proteomes" id="UP000887561"/>
    </source>
</evidence>
<dbReference type="WBParaSite" id="scaffold10010_cov155.g14447">
    <property type="protein sequence ID" value="scaffold10010_cov155.g14447"/>
    <property type="gene ID" value="scaffold10010_cov155.g14447"/>
</dbReference>
<dbReference type="Proteomes" id="UP000887561">
    <property type="component" value="Unplaced"/>
</dbReference>
<sequence>MPDVLSDAQEHYCRHERFIPDLGPFDYLCVGATVRSNKLVDCHKRARSLATTRRVVGYNR</sequence>
<organism evidence="1 2">
    <name type="scientific">Meloidogyne javanica</name>
    <name type="common">Root-knot nematode worm</name>
    <dbReference type="NCBI Taxonomy" id="6303"/>
    <lineage>
        <taxon>Eukaryota</taxon>
        <taxon>Metazoa</taxon>
        <taxon>Ecdysozoa</taxon>
        <taxon>Nematoda</taxon>
        <taxon>Chromadorea</taxon>
        <taxon>Rhabditida</taxon>
        <taxon>Tylenchina</taxon>
        <taxon>Tylenchomorpha</taxon>
        <taxon>Tylenchoidea</taxon>
        <taxon>Meloidogynidae</taxon>
        <taxon>Meloidogyninae</taxon>
        <taxon>Meloidogyne</taxon>
        <taxon>Meloidogyne incognita group</taxon>
    </lineage>
</organism>
<reference evidence="2" key="1">
    <citation type="submission" date="2022-11" db="UniProtKB">
        <authorList>
            <consortium name="WormBaseParasite"/>
        </authorList>
    </citation>
    <scope>IDENTIFICATION</scope>
</reference>
<evidence type="ECO:0000313" key="2">
    <source>
        <dbReference type="WBParaSite" id="scaffold10010_cov155.g14447"/>
    </source>
</evidence>
<proteinExistence type="predicted"/>
<protein>
    <submittedName>
        <fullName evidence="2">Uncharacterized protein</fullName>
    </submittedName>
</protein>
<dbReference type="AlphaFoldDB" id="A0A915LBA7"/>
<name>A0A915LBA7_MELJA</name>
<keyword evidence="1" id="KW-1185">Reference proteome</keyword>
<accession>A0A915LBA7</accession>